<evidence type="ECO:0000259" key="1">
    <source>
        <dbReference type="Pfam" id="PF16289"/>
    </source>
</evidence>
<accession>K9X536</accession>
<dbReference type="AlphaFoldDB" id="K9X536"/>
<dbReference type="eggNOG" id="ENOG50317I2">
    <property type="taxonomic scope" value="Bacteria"/>
</dbReference>
<feature type="domain" description="DUF4935" evidence="1">
    <location>
        <begin position="4"/>
        <end position="176"/>
    </location>
</feature>
<dbReference type="Pfam" id="PF16289">
    <property type="entry name" value="PIN_12"/>
    <property type="match status" value="1"/>
</dbReference>
<gene>
    <name evidence="2" type="ORF">Cylst_5126</name>
</gene>
<dbReference type="Proteomes" id="UP000010475">
    <property type="component" value="Chromosome"/>
</dbReference>
<dbReference type="STRING" id="56107.Cylst_5126"/>
<dbReference type="HOGENOM" id="CLU_115271_0_0_3"/>
<name>K9X536_9NOST</name>
<organism evidence="2 3">
    <name type="scientific">Cylindrospermum stagnale PCC 7417</name>
    <dbReference type="NCBI Taxonomy" id="56107"/>
    <lineage>
        <taxon>Bacteria</taxon>
        <taxon>Bacillati</taxon>
        <taxon>Cyanobacteriota</taxon>
        <taxon>Cyanophyceae</taxon>
        <taxon>Nostocales</taxon>
        <taxon>Nostocaceae</taxon>
        <taxon>Cylindrospermum</taxon>
    </lineage>
</organism>
<dbReference type="OrthoDB" id="495022at2"/>
<reference evidence="2 3" key="1">
    <citation type="submission" date="2012-06" db="EMBL/GenBank/DDBJ databases">
        <title>Finished chromosome of genome of Cylindrospermum stagnale PCC 7417.</title>
        <authorList>
            <consortium name="US DOE Joint Genome Institute"/>
            <person name="Gugger M."/>
            <person name="Coursin T."/>
            <person name="Rippka R."/>
            <person name="Tandeau De Marsac N."/>
            <person name="Huntemann M."/>
            <person name="Wei C.-L."/>
            <person name="Han J."/>
            <person name="Detter J.C."/>
            <person name="Han C."/>
            <person name="Tapia R."/>
            <person name="Chen A."/>
            <person name="Kyrpides N."/>
            <person name="Mavromatis K."/>
            <person name="Markowitz V."/>
            <person name="Szeto E."/>
            <person name="Ivanova N."/>
            <person name="Pagani I."/>
            <person name="Pati A."/>
            <person name="Goodwin L."/>
            <person name="Nordberg H.P."/>
            <person name="Cantor M.N."/>
            <person name="Hua S.X."/>
            <person name="Woyke T."/>
            <person name="Kerfeld C.A."/>
        </authorList>
    </citation>
    <scope>NUCLEOTIDE SEQUENCE [LARGE SCALE GENOMIC DNA]</scope>
    <source>
        <strain evidence="2 3">PCC 7417</strain>
    </source>
</reference>
<keyword evidence="3" id="KW-1185">Reference proteome</keyword>
<protein>
    <recommendedName>
        <fullName evidence="1">DUF4935 domain-containing protein</fullName>
    </recommendedName>
</protein>
<evidence type="ECO:0000313" key="3">
    <source>
        <dbReference type="Proteomes" id="UP000010475"/>
    </source>
</evidence>
<dbReference type="InterPro" id="IPR032557">
    <property type="entry name" value="DUF4935"/>
</dbReference>
<sequence>MLILYVETNFLMSIAKGQDLEAQKLLLNPLTSLRIAIPDICYVEAINTYKIVQKNRLQFQADMDKQINESMRDQTSVHAKTFLGHLQQAAIENTSLLNDIQNRLYETINLLLTNAELINLDRTVIQEISNQSLIEIETALIKNDIIDNLILQCILAHANLHPAEKKVFLSGNNNDFGKPEVQEALRKAGINKYFASTKNFIGWLNSQQI</sequence>
<dbReference type="EMBL" id="CP003642">
    <property type="protein sequence ID" value="AFZ27171.1"/>
    <property type="molecule type" value="Genomic_DNA"/>
</dbReference>
<dbReference type="KEGG" id="csg:Cylst_5126"/>
<evidence type="ECO:0000313" key="2">
    <source>
        <dbReference type="EMBL" id="AFZ27171.1"/>
    </source>
</evidence>
<proteinExistence type="predicted"/>